<dbReference type="Gene3D" id="2.60.120.740">
    <property type="match status" value="2"/>
</dbReference>
<keyword evidence="4" id="KW-0812">Transmembrane</keyword>
<reference evidence="6" key="1">
    <citation type="submission" date="2018-11" db="EMBL/GenBank/DDBJ databases">
        <authorList>
            <person name="Alioto T."/>
            <person name="Alioto T."/>
        </authorList>
    </citation>
    <scope>NUCLEOTIDE SEQUENCE</scope>
</reference>
<feature type="region of interest" description="Disordered" evidence="3">
    <location>
        <begin position="434"/>
        <end position="455"/>
    </location>
</feature>
<evidence type="ECO:0000256" key="2">
    <source>
        <dbReference type="ARBA" id="ARBA00022737"/>
    </source>
</evidence>
<sequence length="527" mass="59848">MFDDKYNKGKQLRIEPPLVAQLKCVYLGQLIARESFEERQTQLDVESYSGLLTSTLNTFDVYACDGETLKIKCPYNTMISIQFSQYGRQVPSTQLCPTESTDSDLWEPENTNCLASTSLRVLFDACQNKQSCQVLASTSTFRQDPCAFTSKYLKVKYKCSPSDFKNITVCENQQINIRCERSQRIAIYSVLFGRATTNTPKCLKNGIGYADCKSATATEEVMKRCHGRNHCVIEAEEYVFGNPCPPGVQKYLSISYTCVPKKILKDRLRHHGKNGFHRKKKRKKKKPDKKETSSSIPQTVTFIEKVLNTEPPVNNNNNMYPADDAQQQDLVRKGELQVNPNKSSKTQEEVEKSDISTVLCINTTIKSTVSQGRNNGAIGLVTDWFNSFNFISKNEEKAILYLVIGVCVGIICLLIVVVIKLIIRNKHQRKSKLDVTDPVHCNPPPPPNHTEVPTMSRTDSVDRIEVVRFEPRGTFRNGERYRPRSMRNLDSDDPFDSTIVDHGDPFQRRGTLLSLDQNDRVINNYYG</sequence>
<dbReference type="CDD" id="cd22829">
    <property type="entry name" value="Gal_Rha_Lectin_EVA1_EVA1C_rpt2"/>
    <property type="match status" value="1"/>
</dbReference>
<dbReference type="PROSITE" id="PS50228">
    <property type="entry name" value="SUEL_LECTIN"/>
    <property type="match status" value="2"/>
</dbReference>
<proteinExistence type="predicted"/>
<feature type="domain" description="SUEL-type lectin" evidence="5">
    <location>
        <begin position="169"/>
        <end position="259"/>
    </location>
</feature>
<dbReference type="InterPro" id="IPR043159">
    <property type="entry name" value="Lectin_gal-bd_sf"/>
</dbReference>
<dbReference type="FunFam" id="2.60.120.740:FF:000003">
    <property type="entry name" value="Protein eva-1 homolog C"/>
    <property type="match status" value="1"/>
</dbReference>
<dbReference type="Proteomes" id="UP000596742">
    <property type="component" value="Unassembled WGS sequence"/>
</dbReference>
<dbReference type="GO" id="GO:0030246">
    <property type="term" value="F:carbohydrate binding"/>
    <property type="evidence" value="ECO:0007669"/>
    <property type="project" value="UniProtKB-KW"/>
</dbReference>
<evidence type="ECO:0000256" key="4">
    <source>
        <dbReference type="SAM" id="Phobius"/>
    </source>
</evidence>
<keyword evidence="2" id="KW-0677">Repeat</keyword>
<dbReference type="PANTHER" id="PTHR46780">
    <property type="entry name" value="PROTEIN EVA-1"/>
    <property type="match status" value="1"/>
</dbReference>
<dbReference type="Pfam" id="PF02140">
    <property type="entry name" value="SUEL_Lectin"/>
    <property type="match status" value="2"/>
</dbReference>
<dbReference type="OrthoDB" id="5970528at2759"/>
<protein>
    <recommendedName>
        <fullName evidence="5">SUEL-type lectin domain-containing protein</fullName>
    </recommendedName>
</protein>
<evidence type="ECO:0000259" key="5">
    <source>
        <dbReference type="PROSITE" id="PS50228"/>
    </source>
</evidence>
<name>A0A8B6FTC5_MYTGA</name>
<dbReference type="CDD" id="cd22828">
    <property type="entry name" value="Gal_Rha_Lectin_EVA1_EVA1C_rpt1"/>
    <property type="match status" value="1"/>
</dbReference>
<dbReference type="AlphaFoldDB" id="A0A8B6FTC5"/>
<feature type="transmembrane region" description="Helical" evidence="4">
    <location>
        <begin position="398"/>
        <end position="423"/>
    </location>
</feature>
<keyword evidence="4" id="KW-0472">Membrane</keyword>
<feature type="domain" description="SUEL-type lectin" evidence="5">
    <location>
        <begin position="63"/>
        <end position="160"/>
    </location>
</feature>
<evidence type="ECO:0000313" key="6">
    <source>
        <dbReference type="EMBL" id="VDI54388.1"/>
    </source>
</evidence>
<feature type="compositionally biased region" description="Basic residues" evidence="3">
    <location>
        <begin position="269"/>
        <end position="287"/>
    </location>
</feature>
<evidence type="ECO:0000256" key="3">
    <source>
        <dbReference type="SAM" id="MobiDB-lite"/>
    </source>
</evidence>
<keyword evidence="4" id="KW-1133">Transmembrane helix</keyword>
<evidence type="ECO:0000313" key="7">
    <source>
        <dbReference type="Proteomes" id="UP000596742"/>
    </source>
</evidence>
<accession>A0A8B6FTC5</accession>
<dbReference type="InterPro" id="IPR000922">
    <property type="entry name" value="Lectin_gal-bd_dom"/>
</dbReference>
<feature type="region of interest" description="Disordered" evidence="3">
    <location>
        <begin position="269"/>
        <end position="296"/>
    </location>
</feature>
<evidence type="ECO:0000256" key="1">
    <source>
        <dbReference type="ARBA" id="ARBA00022734"/>
    </source>
</evidence>
<comment type="caution">
    <text evidence="6">The sequence shown here is derived from an EMBL/GenBank/DDBJ whole genome shotgun (WGS) entry which is preliminary data.</text>
</comment>
<gene>
    <name evidence="6" type="ORF">MGAL_10B022312</name>
</gene>
<organism evidence="6 7">
    <name type="scientific">Mytilus galloprovincialis</name>
    <name type="common">Mediterranean mussel</name>
    <dbReference type="NCBI Taxonomy" id="29158"/>
    <lineage>
        <taxon>Eukaryota</taxon>
        <taxon>Metazoa</taxon>
        <taxon>Spiralia</taxon>
        <taxon>Lophotrochozoa</taxon>
        <taxon>Mollusca</taxon>
        <taxon>Bivalvia</taxon>
        <taxon>Autobranchia</taxon>
        <taxon>Pteriomorphia</taxon>
        <taxon>Mytilida</taxon>
        <taxon>Mytiloidea</taxon>
        <taxon>Mytilidae</taxon>
        <taxon>Mytilinae</taxon>
        <taxon>Mytilus</taxon>
    </lineage>
</organism>
<keyword evidence="7" id="KW-1185">Reference proteome</keyword>
<keyword evidence="1" id="KW-0430">Lectin</keyword>
<dbReference type="EMBL" id="UYJE01007387">
    <property type="protein sequence ID" value="VDI54388.1"/>
    <property type="molecule type" value="Genomic_DNA"/>
</dbReference>